<name>A0A7S8F6Q9_9SPHN</name>
<dbReference type="AlphaFoldDB" id="A0A7S8F6Q9"/>
<protein>
    <submittedName>
        <fullName evidence="1">Uncharacterized protein</fullName>
    </submittedName>
</protein>
<dbReference type="KEGG" id="qso:IRL76_06385"/>
<dbReference type="EMBL" id="CP064654">
    <property type="protein sequence ID" value="QPD00152.1"/>
    <property type="molecule type" value="Genomic_DNA"/>
</dbReference>
<dbReference type="Proteomes" id="UP000594459">
    <property type="component" value="Chromosome"/>
</dbReference>
<dbReference type="RefSeq" id="WP_200983946.1">
    <property type="nucleotide sequence ID" value="NZ_CP064654.1"/>
</dbReference>
<gene>
    <name evidence="1" type="ORF">IRL76_06385</name>
</gene>
<reference evidence="1 2" key="1">
    <citation type="submission" date="2020-11" db="EMBL/GenBank/DDBJ databases">
        <title>The genome sequence of Erythrobacter sp. 6D36.</title>
        <authorList>
            <person name="Liu Y."/>
        </authorList>
    </citation>
    <scope>NUCLEOTIDE SEQUENCE [LARGE SCALE GENOMIC DNA]</scope>
    <source>
        <strain evidence="1 2">6D36</strain>
    </source>
</reference>
<evidence type="ECO:0000313" key="2">
    <source>
        <dbReference type="Proteomes" id="UP000594459"/>
    </source>
</evidence>
<organism evidence="1 2">
    <name type="scientific">Qipengyuania soli</name>
    <dbReference type="NCBI Taxonomy" id="2782568"/>
    <lineage>
        <taxon>Bacteria</taxon>
        <taxon>Pseudomonadati</taxon>
        <taxon>Pseudomonadota</taxon>
        <taxon>Alphaproteobacteria</taxon>
        <taxon>Sphingomonadales</taxon>
        <taxon>Erythrobacteraceae</taxon>
        <taxon>Qipengyuania</taxon>
    </lineage>
</organism>
<keyword evidence="2" id="KW-1185">Reference proteome</keyword>
<evidence type="ECO:0000313" key="1">
    <source>
        <dbReference type="EMBL" id="QPD00152.1"/>
    </source>
</evidence>
<proteinExistence type="predicted"/>
<sequence>MAKAECECSTLGVFHIVGMGDSEGRDKRIFASLENVINYGEDKWWLYVSRCSACGQDWMIAQEERIHDFYYLRRLSHDEMQKISAQNEWPPDFLSFEEVIKLGPDNSHVATFFDANDLTDTIKELMEARAEITASEVAYLFCLSEREAKRLMDRARRMTWSQLRPFA</sequence>
<accession>A0A7S8F6Q9</accession>